<dbReference type="Pfam" id="PF05721">
    <property type="entry name" value="PhyH"/>
    <property type="match status" value="1"/>
</dbReference>
<dbReference type="SUPFAM" id="SSF51197">
    <property type="entry name" value="Clavaminate synthase-like"/>
    <property type="match status" value="1"/>
</dbReference>
<comment type="caution">
    <text evidence="2">The sequence shown here is derived from an EMBL/GenBank/DDBJ whole genome shotgun (WGS) entry which is preliminary data.</text>
</comment>
<evidence type="ECO:0000256" key="1">
    <source>
        <dbReference type="SAM" id="MobiDB-lite"/>
    </source>
</evidence>
<proteinExistence type="predicted"/>
<dbReference type="GO" id="GO:0051213">
    <property type="term" value="F:dioxygenase activity"/>
    <property type="evidence" value="ECO:0007669"/>
    <property type="project" value="UniProtKB-KW"/>
</dbReference>
<dbReference type="AlphaFoldDB" id="A0A559MIR8"/>
<evidence type="ECO:0000313" key="2">
    <source>
        <dbReference type="EMBL" id="TVY92845.1"/>
    </source>
</evidence>
<evidence type="ECO:0000313" key="3">
    <source>
        <dbReference type="Proteomes" id="UP000315522"/>
    </source>
</evidence>
<sequence length="311" mass="35028">MGSIERPSLQRIERTEVDKILQAIIQDGGVIIKNFASREAVERVNANTRPYLDNDKPWKGDLFPPETRRCTRLTARSKTYRDEWLVDPLVDKILSMFVDKTTHNYYGETKHVYTSHAIVDTAVTLEIGPGGKAQRLHRDDKNHHVTHLDQTKTGYQVGSDVSLAFLVPGIDTTYENGATLAIPGSHLWDSDRVPKVEEAGYAEMNVGDSLCFLGGLYHAGGHNLTQNQKRPMHGLFFCRGYLRTEENAYLAYSTEEVLSWSYKVQARMGYTVSSPNIGFVDFMQPYKYLAGDYDPDKPGDVDESQEPGKTS</sequence>
<dbReference type="Gene3D" id="2.60.120.620">
    <property type="entry name" value="q2cbj1_9rhob like domain"/>
    <property type="match status" value="1"/>
</dbReference>
<keyword evidence="2" id="KW-0223">Dioxygenase</keyword>
<dbReference type="InterPro" id="IPR008775">
    <property type="entry name" value="Phytyl_CoA_dOase-like"/>
</dbReference>
<gene>
    <name evidence="2" type="primary">swnH1_1</name>
    <name evidence="2" type="ORF">LAWI1_G000659</name>
</gene>
<dbReference type="Proteomes" id="UP000315522">
    <property type="component" value="Unassembled WGS sequence"/>
</dbReference>
<dbReference type="EMBL" id="QGML01000234">
    <property type="protein sequence ID" value="TVY92845.1"/>
    <property type="molecule type" value="Genomic_DNA"/>
</dbReference>
<keyword evidence="2" id="KW-0560">Oxidoreductase</keyword>
<accession>A0A559MIR8</accession>
<feature type="region of interest" description="Disordered" evidence="1">
    <location>
        <begin position="292"/>
        <end position="311"/>
    </location>
</feature>
<organism evidence="2 3">
    <name type="scientific">Lachnellula willkommii</name>
    <dbReference type="NCBI Taxonomy" id="215461"/>
    <lineage>
        <taxon>Eukaryota</taxon>
        <taxon>Fungi</taxon>
        <taxon>Dikarya</taxon>
        <taxon>Ascomycota</taxon>
        <taxon>Pezizomycotina</taxon>
        <taxon>Leotiomycetes</taxon>
        <taxon>Helotiales</taxon>
        <taxon>Lachnaceae</taxon>
        <taxon>Lachnellula</taxon>
    </lineage>
</organism>
<name>A0A559MIR8_9HELO</name>
<keyword evidence="3" id="KW-1185">Reference proteome</keyword>
<reference evidence="2 3" key="1">
    <citation type="submission" date="2018-05" db="EMBL/GenBank/DDBJ databases">
        <title>Genome sequencing and assembly of the regulated plant pathogen Lachnellula willkommii and related sister species for the development of diagnostic species identification markers.</title>
        <authorList>
            <person name="Giroux E."/>
            <person name="Bilodeau G."/>
        </authorList>
    </citation>
    <scope>NUCLEOTIDE SEQUENCE [LARGE SCALE GENOMIC DNA]</scope>
    <source>
        <strain evidence="2 3">CBS 172.35</strain>
    </source>
</reference>
<protein>
    <submittedName>
        <fullName evidence="2">Dioxygenase</fullName>
    </submittedName>
</protein>